<evidence type="ECO:0000259" key="8">
    <source>
        <dbReference type="PROSITE" id="PS51782"/>
    </source>
</evidence>
<dbReference type="InterPro" id="IPR002901">
    <property type="entry name" value="MGlyc_endo_b_GlcNAc-like_dom"/>
</dbReference>
<dbReference type="EMBL" id="JAEDXU010000004">
    <property type="protein sequence ID" value="MBP1046511.1"/>
    <property type="molecule type" value="Genomic_DNA"/>
</dbReference>
<keyword evidence="7" id="KW-0732">Signal</keyword>
<keyword evidence="10" id="KW-1185">Reference proteome</keyword>
<feature type="compositionally biased region" description="Polar residues" evidence="6">
    <location>
        <begin position="194"/>
        <end position="206"/>
    </location>
</feature>
<name>A0ABS4CK69_9ENTE</name>
<dbReference type="InterPro" id="IPR018392">
    <property type="entry name" value="LysM"/>
</dbReference>
<dbReference type="InterPro" id="IPR036779">
    <property type="entry name" value="LysM_dom_sf"/>
</dbReference>
<dbReference type="PANTHER" id="PTHR33308">
    <property type="entry name" value="PEPTIDOGLYCAN HYDROLASE FLGJ"/>
    <property type="match status" value="1"/>
</dbReference>
<feature type="compositionally biased region" description="Low complexity" evidence="6">
    <location>
        <begin position="56"/>
        <end position="78"/>
    </location>
</feature>
<feature type="signal peptide" evidence="7">
    <location>
        <begin position="1"/>
        <end position="25"/>
    </location>
</feature>
<dbReference type="Gene3D" id="3.10.350.10">
    <property type="entry name" value="LysM domain"/>
    <property type="match status" value="2"/>
</dbReference>
<feature type="domain" description="LysM" evidence="8">
    <location>
        <begin position="536"/>
        <end position="579"/>
    </location>
</feature>
<feature type="compositionally biased region" description="Acidic residues" evidence="6">
    <location>
        <begin position="79"/>
        <end position="123"/>
    </location>
</feature>
<reference evidence="9 10" key="1">
    <citation type="submission" date="2020-12" db="EMBL/GenBank/DDBJ databases">
        <title>Vagococcus allomyrinae sp. nov. and Enterococcus lavae sp. nov., isolated from the larvae of Allomyrina dichotoma.</title>
        <authorList>
            <person name="Lee S.D."/>
        </authorList>
    </citation>
    <scope>NUCLEOTIDE SEQUENCE [LARGE SCALE GENOMIC DNA]</scope>
    <source>
        <strain evidence="9 10">BWM-S5</strain>
    </source>
</reference>
<dbReference type="PROSITE" id="PS51782">
    <property type="entry name" value="LYSM"/>
    <property type="match status" value="2"/>
</dbReference>
<sequence>MKRKKSLKRICLASAGLLTASTASAFTESTIISAQNKTEDSVIESTEQNQEVVLETEVTTEYGDFEASPSSETAATETADVEEPIVDESTEESSSEESSTEASSEENSSDTTEESTSETEESTTDSSTSTSTSESSSSSSTSSSSGTSTSSSSSTSSSTSSSSSTTTSSSKPNKPNKPSKPNKPNKPSVSNNNQQGSTITGNNSSAGIVGPTQVATEYNQTSSTASTGQYGISTAVYYIPRNLTTQAFIDEIGDDAREIAGKNNLYASVMIAQAILESGSGNSALASAPNYNLFGIKGSYEGASVNFLTQEDTGGGDMISIRASFRKYPSYKESLTDYMKLLSGGISGNDSFYNGTWKNKTDEYKDATKFLTGRYATDTSYASKLNSLIEAYELTQYDELTEGSETFASMDKDVRQKSAKTDLSKDGNDEKSEEKLNIIYHIVKKGDSLKTISELYNIPVSAILERNQFERRMIFVGQKLVIPTTEIEEETTVVKTEEIVDRSLRSVQRVINSLRGEQSNEKSSYNLTASKQKSSSVYEVQSGDTLAKISKKTGISVLSLKEWNNLDQYFLTEGQELVLTPPYTTSL</sequence>
<protein>
    <recommendedName>
        <fullName evidence="5">Peptidoglycan hydrolase</fullName>
    </recommendedName>
</protein>
<evidence type="ECO:0000256" key="5">
    <source>
        <dbReference type="ARBA" id="ARBA00032108"/>
    </source>
</evidence>
<feature type="domain" description="LysM" evidence="8">
    <location>
        <begin position="439"/>
        <end position="482"/>
    </location>
</feature>
<organism evidence="9 10">
    <name type="scientific">Enterococcus larvae</name>
    <dbReference type="NCBI Taxonomy" id="2794352"/>
    <lineage>
        <taxon>Bacteria</taxon>
        <taxon>Bacillati</taxon>
        <taxon>Bacillota</taxon>
        <taxon>Bacilli</taxon>
        <taxon>Lactobacillales</taxon>
        <taxon>Enterococcaceae</taxon>
        <taxon>Enterococcus</taxon>
    </lineage>
</organism>
<dbReference type="Gene3D" id="4.10.80.30">
    <property type="entry name" value="DNA polymerase, domain 6"/>
    <property type="match status" value="1"/>
</dbReference>
<evidence type="ECO:0000313" key="10">
    <source>
        <dbReference type="Proteomes" id="UP000673375"/>
    </source>
</evidence>
<dbReference type="SMART" id="SM00257">
    <property type="entry name" value="LysM"/>
    <property type="match status" value="2"/>
</dbReference>
<gene>
    <name evidence="9" type="ORF">I6N96_09455</name>
</gene>
<dbReference type="PANTHER" id="PTHR33308:SF9">
    <property type="entry name" value="PEPTIDOGLYCAN HYDROLASE FLGJ"/>
    <property type="match status" value="1"/>
</dbReference>
<dbReference type="RefSeq" id="WP_209557329.1">
    <property type="nucleotide sequence ID" value="NZ_JAEDXU010000004.1"/>
</dbReference>
<dbReference type="SMART" id="SM00047">
    <property type="entry name" value="LYZ2"/>
    <property type="match status" value="1"/>
</dbReference>
<dbReference type="Gene3D" id="1.10.530.10">
    <property type="match status" value="1"/>
</dbReference>
<dbReference type="Pfam" id="PF01832">
    <property type="entry name" value="Glucosaminidase"/>
    <property type="match status" value="1"/>
</dbReference>
<keyword evidence="3" id="KW-0081">Bacteriolytic enzyme</keyword>
<evidence type="ECO:0000256" key="4">
    <source>
        <dbReference type="ARBA" id="ARBA00022801"/>
    </source>
</evidence>
<accession>A0ABS4CK69</accession>
<dbReference type="InterPro" id="IPR051056">
    <property type="entry name" value="Glycosyl_Hydrolase_73"/>
</dbReference>
<keyword evidence="2" id="KW-0929">Antimicrobial</keyword>
<dbReference type="SUPFAM" id="SSF54106">
    <property type="entry name" value="LysM domain"/>
    <property type="match status" value="2"/>
</dbReference>
<dbReference type="Proteomes" id="UP000673375">
    <property type="component" value="Unassembled WGS sequence"/>
</dbReference>
<proteinExistence type="inferred from homology"/>
<feature type="compositionally biased region" description="Low complexity" evidence="6">
    <location>
        <begin position="124"/>
        <end position="173"/>
    </location>
</feature>
<comment type="caution">
    <text evidence="9">The sequence shown here is derived from an EMBL/GenBank/DDBJ whole genome shotgun (WGS) entry which is preliminary data.</text>
</comment>
<evidence type="ECO:0000256" key="6">
    <source>
        <dbReference type="SAM" id="MobiDB-lite"/>
    </source>
</evidence>
<evidence type="ECO:0000256" key="7">
    <source>
        <dbReference type="SAM" id="SignalP"/>
    </source>
</evidence>
<evidence type="ECO:0000313" key="9">
    <source>
        <dbReference type="EMBL" id="MBP1046511.1"/>
    </source>
</evidence>
<evidence type="ECO:0000256" key="2">
    <source>
        <dbReference type="ARBA" id="ARBA00022529"/>
    </source>
</evidence>
<evidence type="ECO:0000256" key="3">
    <source>
        <dbReference type="ARBA" id="ARBA00022638"/>
    </source>
</evidence>
<evidence type="ECO:0000256" key="1">
    <source>
        <dbReference type="ARBA" id="ARBA00010266"/>
    </source>
</evidence>
<comment type="similarity">
    <text evidence="1">Belongs to the glycosyl hydrolase 73 family.</text>
</comment>
<keyword evidence="4" id="KW-0378">Hydrolase</keyword>
<dbReference type="CDD" id="cd00118">
    <property type="entry name" value="LysM"/>
    <property type="match status" value="2"/>
</dbReference>
<feature type="chain" id="PRO_5045323750" description="Peptidoglycan hydrolase" evidence="7">
    <location>
        <begin position="26"/>
        <end position="587"/>
    </location>
</feature>
<dbReference type="Pfam" id="PF01476">
    <property type="entry name" value="LysM"/>
    <property type="match status" value="2"/>
</dbReference>
<feature type="region of interest" description="Disordered" evidence="6">
    <location>
        <begin position="56"/>
        <end position="208"/>
    </location>
</feature>